<dbReference type="Pfam" id="PF13560">
    <property type="entry name" value="HTH_31"/>
    <property type="match status" value="1"/>
</dbReference>
<comment type="caution">
    <text evidence="2">The sequence shown here is derived from an EMBL/GenBank/DDBJ whole genome shotgun (WGS) entry which is preliminary data.</text>
</comment>
<dbReference type="EMBL" id="BAAARW010000016">
    <property type="protein sequence ID" value="GAA2427148.1"/>
    <property type="molecule type" value="Genomic_DNA"/>
</dbReference>
<evidence type="ECO:0000313" key="2">
    <source>
        <dbReference type="EMBL" id="GAA2427148.1"/>
    </source>
</evidence>
<reference evidence="2 3" key="1">
    <citation type="journal article" date="2019" name="Int. J. Syst. Evol. Microbiol.">
        <title>The Global Catalogue of Microorganisms (GCM) 10K type strain sequencing project: providing services to taxonomists for standard genome sequencing and annotation.</title>
        <authorList>
            <consortium name="The Broad Institute Genomics Platform"/>
            <consortium name="The Broad Institute Genome Sequencing Center for Infectious Disease"/>
            <person name="Wu L."/>
            <person name="Ma J."/>
        </authorList>
    </citation>
    <scope>NUCLEOTIDE SEQUENCE [LARGE SCALE GENOMIC DNA]</scope>
    <source>
        <strain evidence="2 3">JCM 3325</strain>
    </source>
</reference>
<accession>A0ABN3JCX4</accession>
<dbReference type="SMART" id="SM00530">
    <property type="entry name" value="HTH_XRE"/>
    <property type="match status" value="1"/>
</dbReference>
<sequence length="306" mass="33791">MTRLTRLATLSYSPSTPQMAPHIGRDTPMAQDDGGYTRDPLLRSFGAVLRAHREAAGLSRPQLAEALGCRPGWIEKLETAQKPPSEATADDLDVFFNTGPGRTFWTMWREIKREGKNLAAPPGFDKYTELEAEAGAIRKFDPQVVSGLLQTPAYARATLITGQPLDEVEGHVATRMERQEHLACNKNPRKWFVLDEAALRRPVGGAAVMRDQLERLIVVATSDPRTEIRVLPFSSVTYAGLDGSFTVLTLVGGVDVAYHEGPEISQVIEDGATVAEFRVRFDLVMGEALRNDESLALIRKILEDYT</sequence>
<dbReference type="CDD" id="cd00093">
    <property type="entry name" value="HTH_XRE"/>
    <property type="match status" value="1"/>
</dbReference>
<dbReference type="Proteomes" id="UP001501231">
    <property type="component" value="Unassembled WGS sequence"/>
</dbReference>
<evidence type="ECO:0000259" key="1">
    <source>
        <dbReference type="SMART" id="SM00530"/>
    </source>
</evidence>
<feature type="domain" description="HTH cro/C1-type" evidence="1">
    <location>
        <begin position="48"/>
        <end position="103"/>
    </location>
</feature>
<dbReference type="InterPro" id="IPR001387">
    <property type="entry name" value="Cro/C1-type_HTH"/>
</dbReference>
<name>A0ABN3JCX4_9ACTN</name>
<organism evidence="2 3">
    <name type="scientific">Actinomadura vinacea</name>
    <dbReference type="NCBI Taxonomy" id="115336"/>
    <lineage>
        <taxon>Bacteria</taxon>
        <taxon>Bacillati</taxon>
        <taxon>Actinomycetota</taxon>
        <taxon>Actinomycetes</taxon>
        <taxon>Streptosporangiales</taxon>
        <taxon>Thermomonosporaceae</taxon>
        <taxon>Actinomadura</taxon>
    </lineage>
</organism>
<dbReference type="SUPFAM" id="SSF47413">
    <property type="entry name" value="lambda repressor-like DNA-binding domains"/>
    <property type="match status" value="1"/>
</dbReference>
<evidence type="ECO:0000313" key="3">
    <source>
        <dbReference type="Proteomes" id="UP001501231"/>
    </source>
</evidence>
<dbReference type="Gene3D" id="1.10.260.40">
    <property type="entry name" value="lambda repressor-like DNA-binding domains"/>
    <property type="match status" value="1"/>
</dbReference>
<keyword evidence="3" id="KW-1185">Reference proteome</keyword>
<dbReference type="Pfam" id="PF19054">
    <property type="entry name" value="DUF5753"/>
    <property type="match status" value="1"/>
</dbReference>
<dbReference type="InterPro" id="IPR043917">
    <property type="entry name" value="DUF5753"/>
</dbReference>
<proteinExistence type="predicted"/>
<gene>
    <name evidence="2" type="ORF">GCM10010191_44980</name>
</gene>
<dbReference type="InterPro" id="IPR010982">
    <property type="entry name" value="Lambda_DNA-bd_dom_sf"/>
</dbReference>
<protein>
    <submittedName>
        <fullName evidence="2">Helix-turn-helix transcriptional regulator</fullName>
    </submittedName>
</protein>